<evidence type="ECO:0000313" key="1">
    <source>
        <dbReference type="EMBL" id="PIU75063.1"/>
    </source>
</evidence>
<reference evidence="2" key="1">
    <citation type="submission" date="2017-09" db="EMBL/GenBank/DDBJ databases">
        <title>Depth-based differentiation of microbial function through sediment-hosted aquifers and enrichment of novel symbionts in the deep terrestrial subsurface.</title>
        <authorList>
            <person name="Probst A.J."/>
            <person name="Ladd B."/>
            <person name="Jarett J.K."/>
            <person name="Geller-Mcgrath D.E."/>
            <person name="Sieber C.M.K."/>
            <person name="Emerson J.B."/>
            <person name="Anantharaman K."/>
            <person name="Thomas B.C."/>
            <person name="Malmstrom R."/>
            <person name="Stieglmeier M."/>
            <person name="Klingl A."/>
            <person name="Woyke T."/>
            <person name="Ryan C.M."/>
            <person name="Banfield J.F."/>
        </authorList>
    </citation>
    <scope>NUCLEOTIDE SEQUENCE [LARGE SCALE GENOMIC DNA]</scope>
</reference>
<sequence>MVLLIVGMFIGLMGCDAVDPLSGYNPEAGIGIVGVPEKDGSVAVALSDAFPWEKVVTDPGLLAILNGDDAKLAPASTPTIWFRSNAIMNSEKTGYEEREGSINGQAVLPLRPNTEIEQDGYENYWIIARNGSSSGNFYYWLKLPDGSMPTNAEVDGKLRFRVDTDGSAHWLNTGNLILSRTIVVENLAITSSANINVRGDKSTLGQWLKMDYDGTSRRTLKVMASAGRETLEIKDDSGKRYRYKVTVDGIVVTYGDPNNNRWPTFEYLETTGVRNLGNNLSYDIGVTVADNSGGGAVIPDGGNVNPVDNSFLAIVSGKLVIVDISKAPVPLLNAARIFMPNSCNAWVTSDTNYSANVQNNRWEFDLNQAFSSKQKENQIIRFNLFAGGWLIKDACTAHPGWAQVKQKPVDWSLAIVYKGGQWKWWQDVYGSAQVDENP</sequence>
<gene>
    <name evidence="1" type="ORF">COS76_02785</name>
</gene>
<protein>
    <submittedName>
        <fullName evidence="1">Uncharacterized protein</fullName>
    </submittedName>
</protein>
<proteinExistence type="predicted"/>
<name>A0A2M7AWY7_9BACT</name>
<dbReference type="Proteomes" id="UP000228775">
    <property type="component" value="Unassembled WGS sequence"/>
</dbReference>
<dbReference type="AlphaFoldDB" id="A0A2M7AWY7"/>
<comment type="caution">
    <text evidence="1">The sequence shown here is derived from an EMBL/GenBank/DDBJ whole genome shotgun (WGS) entry which is preliminary data.</text>
</comment>
<organism evidence="1 2">
    <name type="scientific">Candidatus Portnoybacteria bacterium CG06_land_8_20_14_3_00_39_12</name>
    <dbReference type="NCBI Taxonomy" id="1974809"/>
    <lineage>
        <taxon>Bacteria</taxon>
        <taxon>Candidatus Portnoyibacteriota</taxon>
    </lineage>
</organism>
<accession>A0A2M7AWY7</accession>
<evidence type="ECO:0000313" key="2">
    <source>
        <dbReference type="Proteomes" id="UP000228775"/>
    </source>
</evidence>
<dbReference type="EMBL" id="PEVY01000057">
    <property type="protein sequence ID" value="PIU75063.1"/>
    <property type="molecule type" value="Genomic_DNA"/>
</dbReference>